<evidence type="ECO:0000256" key="15">
    <source>
        <dbReference type="ARBA" id="ARBA00049139"/>
    </source>
</evidence>
<keyword evidence="16" id="KW-0812">Transmembrane</keyword>
<keyword evidence="2" id="KW-0436">Ligase</keyword>
<keyword evidence="5" id="KW-0067">ATP-binding</keyword>
<comment type="similarity">
    <text evidence="1">Belongs to the ATP-dependent AMP-binding enzyme family.</text>
</comment>
<comment type="catalytic activity">
    <reaction evidence="6">
        <text>5-hydroxy-(6E,8Z,11Z,14Z)-eicosatetraenoate + ATP + CoA = 5-hydroxy-(6E,8Z,11Z,14Z)-eicosatetraenoyl-CoA + AMP + diphosphate</text>
        <dbReference type="Rhea" id="RHEA:52108"/>
        <dbReference type="ChEBI" id="CHEBI:30616"/>
        <dbReference type="ChEBI" id="CHEBI:33019"/>
        <dbReference type="ChEBI" id="CHEBI:57287"/>
        <dbReference type="ChEBI" id="CHEBI:65341"/>
        <dbReference type="ChEBI" id="CHEBI:136407"/>
        <dbReference type="ChEBI" id="CHEBI:456215"/>
    </reaction>
    <physiologicalReaction direction="left-to-right" evidence="6">
        <dbReference type="Rhea" id="RHEA:52109"/>
    </physiologicalReaction>
</comment>
<comment type="catalytic activity">
    <reaction evidence="10">
        <text>(5Z,8Z,11Z,14Z)-eicosatetraenoate + ATP + CoA = (5Z,8Z,11Z,14Z)-eicosatetraenoyl-CoA + AMP + diphosphate</text>
        <dbReference type="Rhea" id="RHEA:19713"/>
        <dbReference type="ChEBI" id="CHEBI:30616"/>
        <dbReference type="ChEBI" id="CHEBI:32395"/>
        <dbReference type="ChEBI" id="CHEBI:33019"/>
        <dbReference type="ChEBI" id="CHEBI:57287"/>
        <dbReference type="ChEBI" id="CHEBI:57368"/>
        <dbReference type="ChEBI" id="CHEBI:456215"/>
        <dbReference type="EC" id="6.2.1.15"/>
    </reaction>
    <physiologicalReaction direction="left-to-right" evidence="10">
        <dbReference type="Rhea" id="RHEA:19714"/>
    </physiologicalReaction>
</comment>
<evidence type="ECO:0000259" key="17">
    <source>
        <dbReference type="Pfam" id="PF00501"/>
    </source>
</evidence>
<dbReference type="GO" id="GO:0047676">
    <property type="term" value="F:arachidonate-CoA ligase activity"/>
    <property type="evidence" value="ECO:0007669"/>
    <property type="project" value="UniProtKB-EC"/>
</dbReference>
<feature type="transmembrane region" description="Helical" evidence="16">
    <location>
        <begin position="21"/>
        <end position="45"/>
    </location>
</feature>
<dbReference type="Pfam" id="PF00501">
    <property type="entry name" value="AMP-binding"/>
    <property type="match status" value="2"/>
</dbReference>
<evidence type="ECO:0000256" key="5">
    <source>
        <dbReference type="ARBA" id="ARBA00022840"/>
    </source>
</evidence>
<dbReference type="EC" id="6.2.1.15" evidence="12"/>
<dbReference type="GeneTree" id="ENSGT00940000154508"/>
<proteinExistence type="inferred from homology"/>
<reference evidence="18" key="2">
    <citation type="submission" date="2025-09" db="UniProtKB">
        <authorList>
            <consortium name="Ensembl"/>
        </authorList>
    </citation>
    <scope>IDENTIFICATION</scope>
</reference>
<dbReference type="EC" id="6.2.1.3" evidence="13"/>
<evidence type="ECO:0000256" key="12">
    <source>
        <dbReference type="ARBA" id="ARBA00026113"/>
    </source>
</evidence>
<evidence type="ECO:0000256" key="10">
    <source>
        <dbReference type="ARBA" id="ARBA00024548"/>
    </source>
</evidence>
<dbReference type="GO" id="GO:0005524">
    <property type="term" value="F:ATP binding"/>
    <property type="evidence" value="ECO:0007669"/>
    <property type="project" value="UniProtKB-KW"/>
</dbReference>
<evidence type="ECO:0000256" key="8">
    <source>
        <dbReference type="ARBA" id="ARBA00024495"/>
    </source>
</evidence>
<evidence type="ECO:0000256" key="7">
    <source>
        <dbReference type="ARBA" id="ARBA00024484"/>
    </source>
</evidence>
<dbReference type="Gene3D" id="3.40.50.12780">
    <property type="entry name" value="N-terminal domain of ligase-like"/>
    <property type="match status" value="2"/>
</dbReference>
<dbReference type="SUPFAM" id="SSF56801">
    <property type="entry name" value="Acetyl-CoA synthetase-like"/>
    <property type="match status" value="1"/>
</dbReference>
<dbReference type="PANTHER" id="PTHR43272:SF28">
    <property type="entry name" value="LONG-CHAIN-FATTY-ACID--COA LIGASE 1"/>
    <property type="match status" value="1"/>
</dbReference>
<dbReference type="InterPro" id="IPR045311">
    <property type="entry name" value="LC-FACS_euk"/>
</dbReference>
<keyword evidence="4" id="KW-0276">Fatty acid metabolism</keyword>
<dbReference type="CDD" id="cd05927">
    <property type="entry name" value="LC-FACS_euk"/>
    <property type="match status" value="1"/>
</dbReference>
<dbReference type="GO" id="GO:0005783">
    <property type="term" value="C:endoplasmic reticulum"/>
    <property type="evidence" value="ECO:0007669"/>
    <property type="project" value="TreeGrafter"/>
</dbReference>
<protein>
    <recommendedName>
        <fullName evidence="14">Arachidonate--CoA ligase</fullName>
        <ecNumber evidence="12">6.2.1.15</ecNumber>
        <ecNumber evidence="13">6.2.1.3</ecNumber>
    </recommendedName>
</protein>
<comment type="catalytic activity">
    <reaction evidence="7">
        <text>a long-chain fatty acid + ATP + CoA = a long-chain fatty acyl-CoA + AMP + diphosphate</text>
        <dbReference type="Rhea" id="RHEA:15421"/>
        <dbReference type="ChEBI" id="CHEBI:30616"/>
        <dbReference type="ChEBI" id="CHEBI:33019"/>
        <dbReference type="ChEBI" id="CHEBI:57287"/>
        <dbReference type="ChEBI" id="CHEBI:57560"/>
        <dbReference type="ChEBI" id="CHEBI:83139"/>
        <dbReference type="ChEBI" id="CHEBI:456215"/>
        <dbReference type="EC" id="6.2.1.3"/>
    </reaction>
    <physiologicalReaction direction="left-to-right" evidence="7">
        <dbReference type="Rhea" id="RHEA:15422"/>
    </physiologicalReaction>
</comment>
<name>A0A8C5LMN0_9ANUR</name>
<comment type="catalytic activity">
    <reaction evidence="8">
        <text>12-hydroxy-(5Z,8Z,10E,14Z)-eicosatetraenoate + ATP + CoA = 12-hydroxy-(5Z,8Z,10E,14Z)-eicosatetraenoyl-CoA + AMP + diphosphate</text>
        <dbReference type="Rhea" id="RHEA:52112"/>
        <dbReference type="ChEBI" id="CHEBI:30616"/>
        <dbReference type="ChEBI" id="CHEBI:33019"/>
        <dbReference type="ChEBI" id="CHEBI:57287"/>
        <dbReference type="ChEBI" id="CHEBI:90718"/>
        <dbReference type="ChEBI" id="CHEBI:136408"/>
        <dbReference type="ChEBI" id="CHEBI:456215"/>
    </reaction>
    <physiologicalReaction direction="left-to-right" evidence="8">
        <dbReference type="Rhea" id="RHEA:52113"/>
    </physiologicalReaction>
</comment>
<dbReference type="InterPro" id="IPR042099">
    <property type="entry name" value="ANL_N_sf"/>
</dbReference>
<feature type="domain" description="AMP-dependent synthetase/ligase" evidence="17">
    <location>
        <begin position="117"/>
        <end position="283"/>
    </location>
</feature>
<evidence type="ECO:0000256" key="14">
    <source>
        <dbReference type="ARBA" id="ARBA00032120"/>
    </source>
</evidence>
<dbReference type="GO" id="GO:0016020">
    <property type="term" value="C:membrane"/>
    <property type="evidence" value="ECO:0007669"/>
    <property type="project" value="TreeGrafter"/>
</dbReference>
<keyword evidence="3" id="KW-0547">Nucleotide-binding</keyword>
<evidence type="ECO:0000256" key="4">
    <source>
        <dbReference type="ARBA" id="ARBA00022832"/>
    </source>
</evidence>
<sequence length="654" mass="73711">MQSHDIFRSLRIPELVDVRQYVRTLPTNTLMGFGAFAALTTYWYATRPKALKPPCDLAMQSVEVQGGDGAKRSALLDSDEVMTYYYDDVRTLYEVFQRGTKVSNNGPCLGHRKPNQPYQWISYQEVSDRAEYLGSALLHRGFKPSSEQFVGIFAQNRPEWTIAELGCYTYSMVAVPLYDTLGAEAITYIINKADISLVFCDTPEKAKLLLTNVEKNETPVLKTIVLMEPFDEDLLERGKKSGVELVSLKEMEVCANLRKRIDTFPPNPEDLAVVCFTSGTTGNQPPIFFYLEKRLLIGYFQGDIRLLMDDLKALQPTIFPVVPRLLNRMFDRIFGQANTPVKRWMLEFASKRKEAELRSGIIRNDSFWDKIIFRKVQASLGGKVRLMITGAAPVSPTVLTFLRAALGCQFYEGYGQTECTAGCSLTIPGDWSAGHVGAPMPCNHMKLVDVEEMNYFAANGEGEVCVKGSNVFQGYLKDDEKTAEALDKDGWLHTGDVGKWLPNGTLKIIDRKKHIFKLAQGEYIAPEKIENVYTRSEPVVQVFVHGESLQAFLVGIVVPDPDNVLNWAKKKKFGGSYEELCKNKDFKNAVLEDLLKLGKDTGLKSFEQVKDIVLHPELFSIENGLLTPTLKAKRPELRKYFQAQIDELYANNKV</sequence>
<evidence type="ECO:0000256" key="11">
    <source>
        <dbReference type="ARBA" id="ARBA00024565"/>
    </source>
</evidence>
<keyword evidence="4" id="KW-0443">Lipid metabolism</keyword>
<dbReference type="Ensembl" id="ENSLLET00000000568.1">
    <property type="protein sequence ID" value="ENSLLEP00000000542.1"/>
    <property type="gene ID" value="ENSLLEG00000000225.1"/>
</dbReference>
<dbReference type="Proteomes" id="UP000694569">
    <property type="component" value="Unplaced"/>
</dbReference>
<dbReference type="AlphaFoldDB" id="A0A8C5LMN0"/>
<comment type="catalytic activity">
    <reaction evidence="11">
        <text>(E)-hexadec-2-enoate + ATP + CoA = (2E)-hexadecenoyl-CoA + AMP + diphosphate</text>
        <dbReference type="Rhea" id="RHEA:36139"/>
        <dbReference type="ChEBI" id="CHEBI:30616"/>
        <dbReference type="ChEBI" id="CHEBI:33019"/>
        <dbReference type="ChEBI" id="CHEBI:57287"/>
        <dbReference type="ChEBI" id="CHEBI:61526"/>
        <dbReference type="ChEBI" id="CHEBI:72745"/>
        <dbReference type="ChEBI" id="CHEBI:456215"/>
    </reaction>
    <physiologicalReaction direction="left-to-right" evidence="11">
        <dbReference type="Rhea" id="RHEA:36140"/>
    </physiologicalReaction>
</comment>
<evidence type="ECO:0000256" key="2">
    <source>
        <dbReference type="ARBA" id="ARBA00022598"/>
    </source>
</evidence>
<accession>A0A8C5LMN0</accession>
<keyword evidence="16" id="KW-0472">Membrane</keyword>
<keyword evidence="16" id="KW-1133">Transmembrane helix</keyword>
<dbReference type="InterPro" id="IPR000873">
    <property type="entry name" value="AMP-dep_synth/lig_dom"/>
</dbReference>
<evidence type="ECO:0000256" key="1">
    <source>
        <dbReference type="ARBA" id="ARBA00006432"/>
    </source>
</evidence>
<evidence type="ECO:0000313" key="18">
    <source>
        <dbReference type="Ensembl" id="ENSLLEP00000000542.1"/>
    </source>
</evidence>
<evidence type="ECO:0000256" key="3">
    <source>
        <dbReference type="ARBA" id="ARBA00022741"/>
    </source>
</evidence>
<comment type="catalytic activity">
    <reaction evidence="9">
        <text>15-hydroxy-(5Z,8Z,11Z,13E)-eicosatetraenoate + ATP + CoA = 15-hydroxy-(5Z,8Z,11Z,13E)-eicosatetraenoyl-CoA + AMP + diphosphate</text>
        <dbReference type="Rhea" id="RHEA:52116"/>
        <dbReference type="ChEBI" id="CHEBI:30616"/>
        <dbReference type="ChEBI" id="CHEBI:33019"/>
        <dbReference type="ChEBI" id="CHEBI:57287"/>
        <dbReference type="ChEBI" id="CHEBI:78832"/>
        <dbReference type="ChEBI" id="CHEBI:136409"/>
        <dbReference type="ChEBI" id="CHEBI:456215"/>
    </reaction>
    <physiologicalReaction direction="left-to-right" evidence="9">
        <dbReference type="Rhea" id="RHEA:52117"/>
    </physiologicalReaction>
</comment>
<keyword evidence="19" id="KW-1185">Reference proteome</keyword>
<reference evidence="18" key="1">
    <citation type="submission" date="2025-08" db="UniProtKB">
        <authorList>
            <consortium name="Ensembl"/>
        </authorList>
    </citation>
    <scope>IDENTIFICATION</scope>
</reference>
<organism evidence="18 19">
    <name type="scientific">Leptobrachium leishanense</name>
    <name type="common">Leishan spiny toad</name>
    <dbReference type="NCBI Taxonomy" id="445787"/>
    <lineage>
        <taxon>Eukaryota</taxon>
        <taxon>Metazoa</taxon>
        <taxon>Chordata</taxon>
        <taxon>Craniata</taxon>
        <taxon>Vertebrata</taxon>
        <taxon>Euteleostomi</taxon>
        <taxon>Amphibia</taxon>
        <taxon>Batrachia</taxon>
        <taxon>Anura</taxon>
        <taxon>Pelobatoidea</taxon>
        <taxon>Megophryidae</taxon>
        <taxon>Leptobrachium</taxon>
    </lineage>
</organism>
<evidence type="ECO:0000256" key="16">
    <source>
        <dbReference type="SAM" id="Phobius"/>
    </source>
</evidence>
<evidence type="ECO:0000256" key="9">
    <source>
        <dbReference type="ARBA" id="ARBA00024532"/>
    </source>
</evidence>
<feature type="domain" description="AMP-dependent synthetase/ligase" evidence="17">
    <location>
        <begin position="303"/>
        <end position="476"/>
    </location>
</feature>
<comment type="catalytic activity">
    <reaction evidence="15">
        <text>hexadecanoate + ATP + CoA = hexadecanoyl-CoA + AMP + diphosphate</text>
        <dbReference type="Rhea" id="RHEA:30751"/>
        <dbReference type="ChEBI" id="CHEBI:7896"/>
        <dbReference type="ChEBI" id="CHEBI:30616"/>
        <dbReference type="ChEBI" id="CHEBI:33019"/>
        <dbReference type="ChEBI" id="CHEBI:57287"/>
        <dbReference type="ChEBI" id="CHEBI:57379"/>
        <dbReference type="ChEBI" id="CHEBI:456215"/>
    </reaction>
    <physiologicalReaction direction="left-to-right" evidence="15">
        <dbReference type="Rhea" id="RHEA:30752"/>
    </physiologicalReaction>
</comment>
<evidence type="ECO:0000256" key="13">
    <source>
        <dbReference type="ARBA" id="ARBA00026121"/>
    </source>
</evidence>
<evidence type="ECO:0000313" key="19">
    <source>
        <dbReference type="Proteomes" id="UP000694569"/>
    </source>
</evidence>
<dbReference type="PANTHER" id="PTHR43272">
    <property type="entry name" value="LONG-CHAIN-FATTY-ACID--COA LIGASE"/>
    <property type="match status" value="1"/>
</dbReference>
<evidence type="ECO:0000256" key="6">
    <source>
        <dbReference type="ARBA" id="ARBA00024469"/>
    </source>
</evidence>